<reference evidence="1 2" key="1">
    <citation type="submission" date="2016-11" db="EMBL/GenBank/DDBJ databases">
        <authorList>
            <consortium name="Pathogen Informatics"/>
        </authorList>
    </citation>
    <scope>NUCLEOTIDE SEQUENCE [LARGE SCALE GENOMIC DNA]</scope>
    <source>
        <strain evidence="1 2">911</strain>
    </source>
</reference>
<dbReference type="AlphaFoldDB" id="A0A1T9KGR6"/>
<accession>A0A1T9KGR6</accession>
<name>A0A1T9KGR6_9MYCO</name>
<proteinExistence type="predicted"/>
<gene>
    <name evidence="1" type="ORF">SAMEA2259716_04839</name>
</gene>
<sequence length="159" mass="17566">MVKAKKDPPLRANTGRMRTPTTFFSVAPGPGNWVCFWYQTRARWIPMSARMIAGISRMCMAYRRGIRMLPGKSPPNSAQCIQVPISGRPMVMPESAARIPVPESRSSGREYPKNPSNIARMNSSAPMTQLASRGRRNAPVKKIRAMCTMIDAANISAAQ</sequence>
<dbReference type="EMBL" id="FVGW01000013">
    <property type="protein sequence ID" value="SKM70507.1"/>
    <property type="molecule type" value="Genomic_DNA"/>
</dbReference>
<evidence type="ECO:0000313" key="2">
    <source>
        <dbReference type="Proteomes" id="UP000190074"/>
    </source>
</evidence>
<protein>
    <submittedName>
        <fullName evidence="1">Uncharacterized protein</fullName>
    </submittedName>
</protein>
<dbReference type="Proteomes" id="UP000190074">
    <property type="component" value="Unassembled WGS sequence"/>
</dbReference>
<organism evidence="1 2">
    <name type="scientific">Mycobacteroides abscessus subsp. massiliense</name>
    <dbReference type="NCBI Taxonomy" id="1962118"/>
    <lineage>
        <taxon>Bacteria</taxon>
        <taxon>Bacillati</taxon>
        <taxon>Actinomycetota</taxon>
        <taxon>Actinomycetes</taxon>
        <taxon>Mycobacteriales</taxon>
        <taxon>Mycobacteriaceae</taxon>
        <taxon>Mycobacteroides</taxon>
        <taxon>Mycobacteroides abscessus</taxon>
    </lineage>
</organism>
<evidence type="ECO:0000313" key="1">
    <source>
        <dbReference type="EMBL" id="SKM70507.1"/>
    </source>
</evidence>